<evidence type="ECO:0000313" key="1">
    <source>
        <dbReference type="EMBL" id="KIL79567.1"/>
    </source>
</evidence>
<sequence>MNPFAGFLFVLVFFGGVLGIVLSASKIYEAVQERKKEKWNLKNAIKAANTLFKCDTCSKYSRAYQQIIKYYDSKLKGALTKTERFCPHCEAHRYNLHRSYDEYSWLETHPDCPEIDKKGYLIYKDTLDKLKQSIKDIEEIKAFQKYNGFK</sequence>
<gene>
    <name evidence="1" type="ORF">SD77_2021</name>
</gene>
<evidence type="ECO:0008006" key="3">
    <source>
        <dbReference type="Google" id="ProtNLM"/>
    </source>
</evidence>
<comment type="caution">
    <text evidence="1">The sequence shown here is derived from an EMBL/GenBank/DDBJ whole genome shotgun (WGS) entry which is preliminary data.</text>
</comment>
<keyword evidence="2" id="KW-1185">Reference proteome</keyword>
<reference evidence="1 2" key="1">
    <citation type="submission" date="2015-01" db="EMBL/GenBank/DDBJ databases">
        <title>Genome Assembly of Bacillus badius MTCC 1458.</title>
        <authorList>
            <person name="Verma A."/>
            <person name="Khatri I."/>
            <person name="Mual P."/>
            <person name="Subramanian S."/>
            <person name="Krishnamurthi S."/>
        </authorList>
    </citation>
    <scope>NUCLEOTIDE SEQUENCE [LARGE SCALE GENOMIC DNA]</scope>
    <source>
        <strain evidence="1 2">MTCC 1458</strain>
    </source>
</reference>
<protein>
    <recommendedName>
        <fullName evidence="3">Phage protein</fullName>
    </recommendedName>
</protein>
<dbReference type="Proteomes" id="UP000031982">
    <property type="component" value="Unassembled WGS sequence"/>
</dbReference>
<accession>A0ABR5AXU4</accession>
<evidence type="ECO:0000313" key="2">
    <source>
        <dbReference type="Proteomes" id="UP000031982"/>
    </source>
</evidence>
<dbReference type="RefSeq" id="WP_041113230.1">
    <property type="nucleotide sequence ID" value="NZ_JARTHD010000016.1"/>
</dbReference>
<dbReference type="EMBL" id="JXLP01000002">
    <property type="protein sequence ID" value="KIL79567.1"/>
    <property type="molecule type" value="Genomic_DNA"/>
</dbReference>
<organism evidence="1 2">
    <name type="scientific">Bacillus badius</name>
    <dbReference type="NCBI Taxonomy" id="1455"/>
    <lineage>
        <taxon>Bacteria</taxon>
        <taxon>Bacillati</taxon>
        <taxon>Bacillota</taxon>
        <taxon>Bacilli</taxon>
        <taxon>Bacillales</taxon>
        <taxon>Bacillaceae</taxon>
        <taxon>Pseudobacillus</taxon>
    </lineage>
</organism>
<proteinExistence type="predicted"/>
<name>A0ABR5AXU4_BACBA</name>